<organism evidence="1 2">
    <name type="scientific">Arachis hypogaea</name>
    <name type="common">Peanut</name>
    <dbReference type="NCBI Taxonomy" id="3818"/>
    <lineage>
        <taxon>Eukaryota</taxon>
        <taxon>Viridiplantae</taxon>
        <taxon>Streptophyta</taxon>
        <taxon>Embryophyta</taxon>
        <taxon>Tracheophyta</taxon>
        <taxon>Spermatophyta</taxon>
        <taxon>Magnoliopsida</taxon>
        <taxon>eudicotyledons</taxon>
        <taxon>Gunneridae</taxon>
        <taxon>Pentapetalae</taxon>
        <taxon>rosids</taxon>
        <taxon>fabids</taxon>
        <taxon>Fabales</taxon>
        <taxon>Fabaceae</taxon>
        <taxon>Papilionoideae</taxon>
        <taxon>50 kb inversion clade</taxon>
        <taxon>dalbergioids sensu lato</taxon>
        <taxon>Dalbergieae</taxon>
        <taxon>Pterocarpus clade</taxon>
        <taxon>Arachis</taxon>
    </lineage>
</organism>
<evidence type="ECO:0000313" key="2">
    <source>
        <dbReference type="Proteomes" id="UP000289738"/>
    </source>
</evidence>
<sequence>MLSGTQKSGRRGIFLDRDGARTTVECLLSRTRKVGRRGIFPKEGGARTSVECVKHDAPSFDLGISLPTSQTTSPTSQLTVTQLEILAEAVIDARVAAALKFADATSVEPNFAAAEVYKTPEKEKEITELLMEKCYNWITHVVNAHCMILNDIKCPQFQEEIHCVPTDIVVSQIFYSLSSFCRCLCWETMTRITLIQRPIRPTRWMSISMPTTAVFLTKENSHRVHL</sequence>
<proteinExistence type="predicted"/>
<evidence type="ECO:0000313" key="1">
    <source>
        <dbReference type="EMBL" id="RYR32036.1"/>
    </source>
</evidence>
<dbReference type="AlphaFoldDB" id="A0A445B076"/>
<protein>
    <submittedName>
        <fullName evidence="1">Uncharacterized protein</fullName>
    </submittedName>
</protein>
<accession>A0A445B076</accession>
<name>A0A445B076_ARAHY</name>
<dbReference type="Proteomes" id="UP000289738">
    <property type="component" value="Chromosome B01"/>
</dbReference>
<reference evidence="1 2" key="1">
    <citation type="submission" date="2019-01" db="EMBL/GenBank/DDBJ databases">
        <title>Sequencing of cultivated peanut Arachis hypogaea provides insights into genome evolution and oil improvement.</title>
        <authorList>
            <person name="Chen X."/>
        </authorList>
    </citation>
    <scope>NUCLEOTIDE SEQUENCE [LARGE SCALE GENOMIC DNA]</scope>
    <source>
        <strain evidence="2">cv. Fuhuasheng</strain>
        <tissue evidence="1">Leaves</tissue>
    </source>
</reference>
<comment type="caution">
    <text evidence="1">The sequence shown here is derived from an EMBL/GenBank/DDBJ whole genome shotgun (WGS) entry which is preliminary data.</text>
</comment>
<keyword evidence="2" id="KW-1185">Reference proteome</keyword>
<gene>
    <name evidence="1" type="ORF">Ahy_B01g057022</name>
</gene>
<dbReference type="EMBL" id="SDMP01000011">
    <property type="protein sequence ID" value="RYR32036.1"/>
    <property type="molecule type" value="Genomic_DNA"/>
</dbReference>